<dbReference type="InterPro" id="IPR019814">
    <property type="entry name" value="Translation_initiation_fac_3_N"/>
</dbReference>
<organism evidence="5 6">
    <name type="scientific">Penicillium diatomitis</name>
    <dbReference type="NCBI Taxonomy" id="2819901"/>
    <lineage>
        <taxon>Eukaryota</taxon>
        <taxon>Fungi</taxon>
        <taxon>Dikarya</taxon>
        <taxon>Ascomycota</taxon>
        <taxon>Pezizomycotina</taxon>
        <taxon>Eurotiomycetes</taxon>
        <taxon>Eurotiomycetidae</taxon>
        <taxon>Eurotiales</taxon>
        <taxon>Aspergillaceae</taxon>
        <taxon>Penicillium</taxon>
    </lineage>
</organism>
<dbReference type="SUPFAM" id="SSF55200">
    <property type="entry name" value="Translation initiation factor IF3, C-terminal domain"/>
    <property type="match status" value="1"/>
</dbReference>
<keyword evidence="6" id="KW-1185">Reference proteome</keyword>
<dbReference type="SUPFAM" id="SSF54364">
    <property type="entry name" value="Translation initiation factor IF3, N-terminal domain"/>
    <property type="match status" value="1"/>
</dbReference>
<name>A0A9X0BYX9_9EURO</name>
<evidence type="ECO:0000313" key="6">
    <source>
        <dbReference type="Proteomes" id="UP001148312"/>
    </source>
</evidence>
<dbReference type="EMBL" id="JAPWDQ010000003">
    <property type="protein sequence ID" value="KAJ5491126.1"/>
    <property type="molecule type" value="Genomic_DNA"/>
</dbReference>
<dbReference type="GO" id="GO:0003743">
    <property type="term" value="F:translation initiation factor activity"/>
    <property type="evidence" value="ECO:0007669"/>
    <property type="project" value="UniProtKB-KW"/>
</dbReference>
<reference evidence="5" key="1">
    <citation type="submission" date="2022-12" db="EMBL/GenBank/DDBJ databases">
        <authorList>
            <person name="Petersen C."/>
        </authorList>
    </citation>
    <scope>NUCLEOTIDE SEQUENCE</scope>
    <source>
        <strain evidence="5">IBT 30728</strain>
    </source>
</reference>
<dbReference type="PANTHER" id="PTHR10938:SF0">
    <property type="entry name" value="TRANSLATION INITIATION FACTOR IF-3, MITOCHONDRIAL"/>
    <property type="match status" value="1"/>
</dbReference>
<evidence type="ECO:0000256" key="1">
    <source>
        <dbReference type="ARBA" id="ARBA00005439"/>
    </source>
</evidence>
<evidence type="ECO:0000313" key="5">
    <source>
        <dbReference type="EMBL" id="KAJ5491126.1"/>
    </source>
</evidence>
<sequence>MSHIRGLVSPAQALRRIFFTPLRISRPTFIRAPNVSNDLKSRGFHQSSALARPVVRTPNAPTVIKDEAIGTRLVQLVDEDQNLMPPQRLAEVLESFDRSKFFLLQVSPADSDRPPVCKILNKMEAKQHEKAKAKSAKAPKVQTKQIELNWAIDAHDLSHRLKQLTNFLEKGRKVEVIMKRKKAKRAPTVDEIKHVIQTVLDTTREAGATQVKAMEGEPGKQVIITVKKDSS</sequence>
<dbReference type="GO" id="GO:0005739">
    <property type="term" value="C:mitochondrion"/>
    <property type="evidence" value="ECO:0007669"/>
    <property type="project" value="TreeGrafter"/>
</dbReference>
<proteinExistence type="inferred from homology"/>
<dbReference type="InterPro" id="IPR001288">
    <property type="entry name" value="Translation_initiation_fac_3"/>
</dbReference>
<dbReference type="PANTHER" id="PTHR10938">
    <property type="entry name" value="TRANSLATION INITIATION FACTOR IF-3"/>
    <property type="match status" value="1"/>
</dbReference>
<feature type="domain" description="Translation initiation factor 3 N-terminal" evidence="4">
    <location>
        <begin position="67"/>
        <end position="135"/>
    </location>
</feature>
<evidence type="ECO:0000256" key="2">
    <source>
        <dbReference type="ARBA" id="ARBA00022540"/>
    </source>
</evidence>
<dbReference type="AlphaFoldDB" id="A0A9X0BYX9"/>
<accession>A0A9X0BYX9</accession>
<dbReference type="Proteomes" id="UP001148312">
    <property type="component" value="Unassembled WGS sequence"/>
</dbReference>
<dbReference type="Pfam" id="PF05198">
    <property type="entry name" value="IF3_N"/>
    <property type="match status" value="1"/>
</dbReference>
<comment type="similarity">
    <text evidence="1">Belongs to the IF-3 family.</text>
</comment>
<dbReference type="Gene3D" id="3.10.20.80">
    <property type="entry name" value="Translation initiation factor 3 (IF-3), N-terminal domain"/>
    <property type="match status" value="1"/>
</dbReference>
<reference evidence="5" key="2">
    <citation type="journal article" date="2023" name="IMA Fungus">
        <title>Comparative genomic study of the Penicillium genus elucidates a diverse pangenome and 15 lateral gene transfer events.</title>
        <authorList>
            <person name="Petersen C."/>
            <person name="Sorensen T."/>
            <person name="Nielsen M.R."/>
            <person name="Sondergaard T.E."/>
            <person name="Sorensen J.L."/>
            <person name="Fitzpatrick D.A."/>
            <person name="Frisvad J.C."/>
            <person name="Nielsen K.L."/>
        </authorList>
    </citation>
    <scope>NUCLEOTIDE SEQUENCE</scope>
    <source>
        <strain evidence="5">IBT 30728</strain>
    </source>
</reference>
<dbReference type="Gene3D" id="3.30.110.10">
    <property type="entry name" value="Translation initiation factor 3 (IF-3), C-terminal domain"/>
    <property type="match status" value="1"/>
</dbReference>
<gene>
    <name evidence="5" type="ORF">N7539_002693</name>
</gene>
<keyword evidence="3" id="KW-0648">Protein biosynthesis</keyword>
<evidence type="ECO:0000256" key="3">
    <source>
        <dbReference type="ARBA" id="ARBA00022917"/>
    </source>
</evidence>
<dbReference type="GO" id="GO:0043022">
    <property type="term" value="F:ribosome binding"/>
    <property type="evidence" value="ECO:0007669"/>
    <property type="project" value="TreeGrafter"/>
</dbReference>
<comment type="caution">
    <text evidence="5">The sequence shown here is derived from an EMBL/GenBank/DDBJ whole genome shotgun (WGS) entry which is preliminary data.</text>
</comment>
<dbReference type="GeneID" id="81622545"/>
<dbReference type="GO" id="GO:0032790">
    <property type="term" value="P:ribosome disassembly"/>
    <property type="evidence" value="ECO:0007669"/>
    <property type="project" value="TreeGrafter"/>
</dbReference>
<dbReference type="GO" id="GO:0070124">
    <property type="term" value="P:mitochondrial translational initiation"/>
    <property type="evidence" value="ECO:0007669"/>
    <property type="project" value="TreeGrafter"/>
</dbReference>
<dbReference type="InterPro" id="IPR036788">
    <property type="entry name" value="T_IF-3_C_sf"/>
</dbReference>
<dbReference type="InterPro" id="IPR036787">
    <property type="entry name" value="T_IF-3_N_sf"/>
</dbReference>
<keyword evidence="2" id="KW-0396">Initiation factor</keyword>
<dbReference type="RefSeq" id="XP_056792255.1">
    <property type="nucleotide sequence ID" value="XM_056932296.1"/>
</dbReference>
<protein>
    <recommendedName>
        <fullName evidence="4">Translation initiation factor 3 N-terminal domain-containing protein</fullName>
    </recommendedName>
</protein>
<evidence type="ECO:0000259" key="4">
    <source>
        <dbReference type="Pfam" id="PF05198"/>
    </source>
</evidence>